<dbReference type="EMBL" id="CP144531">
    <property type="protein sequence ID" value="WWC58917.1"/>
    <property type="molecule type" value="Genomic_DNA"/>
</dbReference>
<dbReference type="GO" id="GO:0006635">
    <property type="term" value="P:fatty acid beta-oxidation"/>
    <property type="evidence" value="ECO:0007669"/>
    <property type="project" value="TreeGrafter"/>
</dbReference>
<organism evidence="2">
    <name type="scientific">Kwoniella dejecticola CBS 10117</name>
    <dbReference type="NCBI Taxonomy" id="1296121"/>
    <lineage>
        <taxon>Eukaryota</taxon>
        <taxon>Fungi</taxon>
        <taxon>Dikarya</taxon>
        <taxon>Basidiomycota</taxon>
        <taxon>Agaricomycotina</taxon>
        <taxon>Tremellomycetes</taxon>
        <taxon>Tremellales</taxon>
        <taxon>Cryptococcaceae</taxon>
        <taxon>Kwoniella</taxon>
    </lineage>
</organism>
<name>A0A1A6ADP4_9TREE</name>
<dbReference type="GO" id="GO:0008670">
    <property type="term" value="F:2,4-dienoyl-CoA reductase (NADPH) activity"/>
    <property type="evidence" value="ECO:0007669"/>
    <property type="project" value="TreeGrafter"/>
</dbReference>
<dbReference type="GO" id="GO:0005739">
    <property type="term" value="C:mitochondrion"/>
    <property type="evidence" value="ECO:0007669"/>
    <property type="project" value="TreeGrafter"/>
</dbReference>
<evidence type="ECO:0000313" key="2">
    <source>
        <dbReference type="EMBL" id="OBR88185.1"/>
    </source>
</evidence>
<dbReference type="KEGG" id="kdj:28966104"/>
<dbReference type="EMBL" id="KI894028">
    <property type="protein sequence ID" value="OBR88185.1"/>
    <property type="molecule type" value="Genomic_DNA"/>
</dbReference>
<gene>
    <name evidence="2" type="ORF">I303_02405</name>
    <name evidence="3" type="ORF">I303_101462</name>
</gene>
<evidence type="ECO:0000313" key="3">
    <source>
        <dbReference type="EMBL" id="WWC58917.1"/>
    </source>
</evidence>
<dbReference type="PRINTS" id="PR00081">
    <property type="entry name" value="GDHRDH"/>
</dbReference>
<dbReference type="Proteomes" id="UP000078595">
    <property type="component" value="Chromosome 2"/>
</dbReference>
<dbReference type="PANTHER" id="PTHR43658">
    <property type="entry name" value="SHORT-CHAIN DEHYDROGENASE/REDUCTASE"/>
    <property type="match status" value="1"/>
</dbReference>
<evidence type="ECO:0000256" key="1">
    <source>
        <dbReference type="ARBA" id="ARBA00023002"/>
    </source>
</evidence>
<dbReference type="GeneID" id="28966104"/>
<dbReference type="InterPro" id="IPR036291">
    <property type="entry name" value="NAD(P)-bd_dom_sf"/>
</dbReference>
<reference evidence="3" key="2">
    <citation type="submission" date="2013-07" db="EMBL/GenBank/DDBJ databases">
        <authorList>
            <consortium name="The Broad Institute Genome Sequencing Platform"/>
            <person name="Cuomo C."/>
            <person name="Litvintseva A."/>
            <person name="Chen Y."/>
            <person name="Heitman J."/>
            <person name="Sun S."/>
            <person name="Springer D."/>
            <person name="Dromer F."/>
            <person name="Young S.K."/>
            <person name="Zeng Q."/>
            <person name="Gargeya S."/>
            <person name="Fitzgerald M."/>
            <person name="Abouelleil A."/>
            <person name="Alvarado L."/>
            <person name="Berlin A.M."/>
            <person name="Chapman S.B."/>
            <person name="Dewar J."/>
            <person name="Goldberg J."/>
            <person name="Griggs A."/>
            <person name="Gujja S."/>
            <person name="Hansen M."/>
            <person name="Howarth C."/>
            <person name="Imamovic A."/>
            <person name="Larimer J."/>
            <person name="McCowan C."/>
            <person name="Murphy C."/>
            <person name="Pearson M."/>
            <person name="Priest M."/>
            <person name="Roberts A."/>
            <person name="Saif S."/>
            <person name="Shea T."/>
            <person name="Sykes S."/>
            <person name="Wortman J."/>
            <person name="Nusbaum C."/>
            <person name="Birren B."/>
        </authorList>
    </citation>
    <scope>NUCLEOTIDE SEQUENCE</scope>
    <source>
        <strain evidence="3">CBS 10117</strain>
    </source>
</reference>
<sequence length="286" mass="30010">MKISGNTFVITGGTGGIGGATAKSLTSQGASVALFDIIPEDKGQAFANELGVGEKAKYYKVDITNSDAVKAAVEDVVTSLGNLKGAVHCAGVAIKREWTNDIAESIPNFKKMLDINVTGTFIVNAHVADAINKPLNHPDGSDKHAPFWTSNEERGVIVNFASAAANPYARVLSYGPTKTAVVGITKSFSDFLGPSGIRVVSISPSIVVSAMTANFSTYFSDDLLKTATFPRVPLTADQITPTIQYIIENVGVNGIDIPVDGGWRLVSLKAGIEGGKDPRELAPGLE</sequence>
<keyword evidence="1" id="KW-0560">Oxidoreductase</keyword>
<dbReference type="InterPro" id="IPR002347">
    <property type="entry name" value="SDR_fam"/>
</dbReference>
<dbReference type="RefSeq" id="XP_018266027.1">
    <property type="nucleotide sequence ID" value="XM_018405746.1"/>
</dbReference>
<dbReference type="AlphaFoldDB" id="A0A1A6ADP4"/>
<dbReference type="PANTHER" id="PTHR43658:SF8">
    <property type="entry name" value="17-BETA-HYDROXYSTEROID DEHYDROGENASE 14-RELATED"/>
    <property type="match status" value="1"/>
</dbReference>
<keyword evidence="4" id="KW-1185">Reference proteome</keyword>
<evidence type="ECO:0000313" key="4">
    <source>
        <dbReference type="Proteomes" id="UP000078595"/>
    </source>
</evidence>
<protein>
    <recommendedName>
        <fullName evidence="5">NAD(P)-binding protein</fullName>
    </recommendedName>
</protein>
<dbReference type="VEuPathDB" id="FungiDB:I303_02405"/>
<reference evidence="2" key="1">
    <citation type="submission" date="2013-07" db="EMBL/GenBank/DDBJ databases">
        <title>The Genome Sequence of Cryptococcus dejecticola CBS10117.</title>
        <authorList>
            <consortium name="The Broad Institute Genome Sequencing Platform"/>
            <person name="Cuomo C."/>
            <person name="Litvintseva A."/>
            <person name="Chen Y."/>
            <person name="Heitman J."/>
            <person name="Sun S."/>
            <person name="Springer D."/>
            <person name="Dromer F."/>
            <person name="Young S.K."/>
            <person name="Zeng Q."/>
            <person name="Gargeya S."/>
            <person name="Fitzgerald M."/>
            <person name="Abouelleil A."/>
            <person name="Alvarado L."/>
            <person name="Berlin A.M."/>
            <person name="Chapman S.B."/>
            <person name="Dewar J."/>
            <person name="Goldberg J."/>
            <person name="Griggs A."/>
            <person name="Gujja S."/>
            <person name="Hansen M."/>
            <person name="Howarth C."/>
            <person name="Imamovic A."/>
            <person name="Larimer J."/>
            <person name="McCowan C."/>
            <person name="Murphy C."/>
            <person name="Pearson M."/>
            <person name="Priest M."/>
            <person name="Roberts A."/>
            <person name="Saif S."/>
            <person name="Shea T."/>
            <person name="Sykes S."/>
            <person name="Wortman J."/>
            <person name="Nusbaum C."/>
            <person name="Birren B."/>
        </authorList>
    </citation>
    <scope>NUCLEOTIDE SEQUENCE [LARGE SCALE GENOMIC DNA]</scope>
    <source>
        <strain evidence="2">CBS 10117</strain>
    </source>
</reference>
<proteinExistence type="predicted"/>
<dbReference type="Pfam" id="PF00106">
    <property type="entry name" value="adh_short"/>
    <property type="match status" value="1"/>
</dbReference>
<dbReference type="SUPFAM" id="SSF51735">
    <property type="entry name" value="NAD(P)-binding Rossmann-fold domains"/>
    <property type="match status" value="1"/>
</dbReference>
<evidence type="ECO:0008006" key="5">
    <source>
        <dbReference type="Google" id="ProtNLM"/>
    </source>
</evidence>
<reference evidence="3" key="3">
    <citation type="submission" date="2024-02" db="EMBL/GenBank/DDBJ databases">
        <title>Comparative genomics of Cryptococcus and Kwoniella reveals pathogenesis evolution and contrasting modes of karyotype evolution via chromosome fusion or intercentromeric recombination.</title>
        <authorList>
            <person name="Coelho M.A."/>
            <person name="David-Palma M."/>
            <person name="Shea T."/>
            <person name="Bowers K."/>
            <person name="McGinley-Smith S."/>
            <person name="Mohammad A.W."/>
            <person name="Gnirke A."/>
            <person name="Yurkov A.M."/>
            <person name="Nowrousian M."/>
            <person name="Sun S."/>
            <person name="Cuomo C.A."/>
            <person name="Heitman J."/>
        </authorList>
    </citation>
    <scope>NUCLEOTIDE SEQUENCE</scope>
    <source>
        <strain evidence="3">CBS 10117</strain>
    </source>
</reference>
<dbReference type="STRING" id="1296121.A0A1A6ADP4"/>
<dbReference type="Gene3D" id="3.40.50.720">
    <property type="entry name" value="NAD(P)-binding Rossmann-like Domain"/>
    <property type="match status" value="1"/>
</dbReference>
<accession>A0A1A6ADP4</accession>
<dbReference type="OrthoDB" id="1274115at2759"/>